<dbReference type="InterPro" id="IPR037110">
    <property type="entry name" value="Betagal_dom2_sf"/>
</dbReference>
<dbReference type="SUPFAM" id="SSF117100">
    <property type="entry name" value="Beta-galactosidase LacA, domain 3"/>
    <property type="match status" value="1"/>
</dbReference>
<dbReference type="InterPro" id="IPR036833">
    <property type="entry name" value="BetaGal_dom3_sf"/>
</dbReference>
<evidence type="ECO:0000313" key="12">
    <source>
        <dbReference type="EMBL" id="MBC3917222.1"/>
    </source>
</evidence>
<feature type="compositionally biased region" description="Polar residues" evidence="10">
    <location>
        <begin position="1"/>
        <end position="19"/>
    </location>
</feature>
<dbReference type="Gene3D" id="2.102.20.10">
    <property type="entry name" value="Beta-galactosidase, domain 2"/>
    <property type="match status" value="1"/>
</dbReference>
<dbReference type="InterPro" id="IPR017853">
    <property type="entry name" value="GH"/>
</dbReference>
<dbReference type="Gene3D" id="2.60.120.260">
    <property type="entry name" value="Galactose-binding domain-like"/>
    <property type="match status" value="2"/>
</dbReference>
<evidence type="ECO:0000256" key="2">
    <source>
        <dbReference type="ARBA" id="ARBA00009809"/>
    </source>
</evidence>
<protein>
    <recommendedName>
        <fullName evidence="4">beta-galactosidase</fullName>
        <ecNumber evidence="4">3.2.1.23</ecNumber>
    </recommendedName>
</protein>
<evidence type="ECO:0000256" key="10">
    <source>
        <dbReference type="SAM" id="MobiDB-lite"/>
    </source>
</evidence>
<dbReference type="PRINTS" id="PR00742">
    <property type="entry name" value="GLHYDRLASE35"/>
</dbReference>
<feature type="region of interest" description="Disordered" evidence="10">
    <location>
        <begin position="1"/>
        <end position="25"/>
    </location>
</feature>
<dbReference type="EC" id="3.2.1.23" evidence="4"/>
<evidence type="ECO:0000256" key="6">
    <source>
        <dbReference type="ARBA" id="ARBA00022801"/>
    </source>
</evidence>
<dbReference type="InterPro" id="IPR023296">
    <property type="entry name" value="Glyco_hydro_beta-prop_sf"/>
</dbReference>
<dbReference type="Pfam" id="PF13364">
    <property type="entry name" value="BetaGal_ABD2"/>
    <property type="match status" value="2"/>
</dbReference>
<accession>A0ABR6ZMX7</accession>
<dbReference type="SMART" id="SM01029">
    <property type="entry name" value="BetaGal_dom2"/>
    <property type="match status" value="1"/>
</dbReference>
<feature type="domain" description="Beta-galactosidase" evidence="11">
    <location>
        <begin position="680"/>
        <end position="861"/>
    </location>
</feature>
<keyword evidence="7" id="KW-0325">Glycoprotein</keyword>
<dbReference type="SUPFAM" id="SSF49785">
    <property type="entry name" value="Galactose-binding domain-like"/>
    <property type="match status" value="2"/>
</dbReference>
<keyword evidence="5" id="KW-0732">Signal</keyword>
<dbReference type="Gene3D" id="2.115.10.20">
    <property type="entry name" value="Glycosyl hydrolase domain, family 43"/>
    <property type="match status" value="1"/>
</dbReference>
<dbReference type="SUPFAM" id="SSF51011">
    <property type="entry name" value="Glycosyl hydrolase domain"/>
    <property type="match status" value="1"/>
</dbReference>
<dbReference type="InterPro" id="IPR025972">
    <property type="entry name" value="BetaGal_dom3"/>
</dbReference>
<dbReference type="InterPro" id="IPR008979">
    <property type="entry name" value="Galactose-bd-like_sf"/>
</dbReference>
<dbReference type="InterPro" id="IPR031330">
    <property type="entry name" value="Gly_Hdrlase_35_cat"/>
</dbReference>
<reference evidence="12 13" key="1">
    <citation type="submission" date="2020-08" db="EMBL/GenBank/DDBJ databases">
        <title>Novel species isolated from subtropical streams in China.</title>
        <authorList>
            <person name="Lu H."/>
        </authorList>
    </citation>
    <scope>NUCLEOTIDE SEQUENCE [LARGE SCALE GENOMIC DNA]</scope>
    <source>
        <strain evidence="12 13">CY18W</strain>
    </source>
</reference>
<name>A0ABR6ZMX7_9BURK</name>
<dbReference type="EMBL" id="JACOGF010000003">
    <property type="protein sequence ID" value="MBC3917222.1"/>
    <property type="molecule type" value="Genomic_DNA"/>
</dbReference>
<dbReference type="CDD" id="cd08983">
    <property type="entry name" value="GH43_Bt3655-like"/>
    <property type="match status" value="1"/>
</dbReference>
<keyword evidence="13" id="KW-1185">Reference proteome</keyword>
<organism evidence="12 13">
    <name type="scientific">Undibacterium hunanense</name>
    <dbReference type="NCBI Taxonomy" id="2762292"/>
    <lineage>
        <taxon>Bacteria</taxon>
        <taxon>Pseudomonadati</taxon>
        <taxon>Pseudomonadota</taxon>
        <taxon>Betaproteobacteria</taxon>
        <taxon>Burkholderiales</taxon>
        <taxon>Oxalobacteraceae</taxon>
        <taxon>Undibacterium</taxon>
    </lineage>
</organism>
<dbReference type="InterPro" id="IPR025300">
    <property type="entry name" value="BetaGal_jelly_roll_dom"/>
</dbReference>
<evidence type="ECO:0000256" key="1">
    <source>
        <dbReference type="ARBA" id="ARBA00001412"/>
    </source>
</evidence>
<dbReference type="InterPro" id="IPR018954">
    <property type="entry name" value="Betagal_dom2"/>
</dbReference>
<dbReference type="InterPro" id="IPR006710">
    <property type="entry name" value="Glyco_hydro_43"/>
</dbReference>
<dbReference type="Gene3D" id="3.20.20.80">
    <property type="entry name" value="Glycosidases"/>
    <property type="match status" value="1"/>
</dbReference>
<comment type="similarity">
    <text evidence="2 9">Belongs to the glycosyl hydrolase 35 family.</text>
</comment>
<dbReference type="SUPFAM" id="SSF75005">
    <property type="entry name" value="Arabinanase/levansucrase/invertase"/>
    <property type="match status" value="1"/>
</dbReference>
<evidence type="ECO:0000256" key="9">
    <source>
        <dbReference type="RuleBase" id="RU003679"/>
    </source>
</evidence>
<keyword evidence="6" id="KW-0378">Hydrolase</keyword>
<dbReference type="Pfam" id="PF13363">
    <property type="entry name" value="BetaGal_dom3"/>
    <property type="match status" value="1"/>
</dbReference>
<sequence>MDSFGLTSTNKVQTNSTVAPPNANPKVIPLKGDTSFLMSAFPSTSQNKLSLFTSYDGTSFAPLASEAYTPPQGLLRDPSILHADDGYYYVIYTTGWAGDTFGVAKSSDLRHWQHVRDVHLQLPDANAKISNVWAPEWFTDSDGTVHIVVSISTQGTKGPFGAYVLHALDKTYANFSPAQAMAGLQNNYIDTFPIKDGSRYVVFTKNETSKYIEMATAPALAGPWKVEKTGDWAGWGKPSEGQALVKLKNGGWRIYFDDYTTKHYWYSDSKDNFKTWTAKQELGGVSGAVRHFTVISEPTKVLEQAIAAKSPAKKITWDKHSLMIDGKREMIWAGEFHPFRLPNPSLWRDVIQKMKATGLNTVAIYFDWGYHSSRPNQYDFSSIRNVELAIEMAEQEGMYVIARPGPYVNAELTLGGFPGYLARQKAIARTDAAEYMQSADEWLTQIDAIIARHQITNGGGTVIAYQLENELSNTSDTHKRYMQHLADKARADGISVPLFHNSAGRLPNWTPPNSSAPYAVPGPTDLYSFDGYPGGGCTNTKEIGKPNVVPNWGMYGEIPANTGTGPVKIGALASPNTPGFAAEMGGGWFDFWGSVGTYDCTAQRTGSNYVRTFYGANLINGISIHSVYMMYGGTSWGWLPAQVVYTSYDYGAAIDEGRGLREKALTLKQMGHFVEAAKSVLSAMDKGEAITTSNPAVRLYHNISPVNGSHLIFAIHTKTDSTTEELFSFKLTTRDGSYQIPQAGTLRIKDQNVKLLLSDYAMERQHLVYTTSDTQTHLQQDERDIALLYGRKGEDGETVLRYQSAPKVEVLEGATNAVFDQKTGDLRLNYVHKDLIRVRISGGGKADLLLLLADDETGRNFWRQETAHGPVLERSPALVRQANVQGNTLHLSGDTHESSKLDIWAPKAVTQITWNTAAITSNKNADGSLSTEPLAGPADIVLPKLMQQTWMRRMDSPEAAKVFDDSKWRKTDLTTTAATVKTTPPAGQPILSMSDYGFHHGDVWYRGNFKILAGKPLPEQLEISYGGGGAGFMQLWLDGVYIGENEMPTGKPKPDNWGTANFKLPAEALHAGEHVLSVMVRNNSHNWDLAADDEHKVARGLISASLTHDIKEKFATPINWKIQGNKGGEEIADLVRGPLNNGGLYGERAGWYLPVSSKAESKPDNGGWEKASPDAAPPAAGTYWLRTNFTLDMPAGHDVQLGLAIGDTSQPRSDRRNRVLIFVNGWNMGNFISHIGPQRLFILPPGILNPNGENTLTLAVSTDGKAANALEPLELVKIRTARGGAPLELVPSPSNLQR</sequence>
<dbReference type="PANTHER" id="PTHR23421">
    <property type="entry name" value="BETA-GALACTOSIDASE RELATED"/>
    <property type="match status" value="1"/>
</dbReference>
<proteinExistence type="inferred from homology"/>
<dbReference type="Pfam" id="PF04616">
    <property type="entry name" value="Glyco_hydro_43"/>
    <property type="match status" value="1"/>
</dbReference>
<dbReference type="InterPro" id="IPR001944">
    <property type="entry name" value="Glycoside_Hdrlase_35"/>
</dbReference>
<dbReference type="Pfam" id="PF01301">
    <property type="entry name" value="Glyco_hydro_35"/>
    <property type="match status" value="1"/>
</dbReference>
<keyword evidence="8" id="KW-0326">Glycosidase</keyword>
<evidence type="ECO:0000256" key="8">
    <source>
        <dbReference type="ARBA" id="ARBA00023295"/>
    </source>
</evidence>
<dbReference type="Pfam" id="PF10435">
    <property type="entry name" value="BetaGal_dom2"/>
    <property type="match status" value="1"/>
</dbReference>
<evidence type="ECO:0000313" key="13">
    <source>
        <dbReference type="Proteomes" id="UP000650424"/>
    </source>
</evidence>
<dbReference type="Proteomes" id="UP000650424">
    <property type="component" value="Unassembled WGS sequence"/>
</dbReference>
<evidence type="ECO:0000256" key="5">
    <source>
        <dbReference type="ARBA" id="ARBA00022729"/>
    </source>
</evidence>
<comment type="catalytic activity">
    <reaction evidence="1">
        <text>Hydrolysis of terminal non-reducing beta-D-galactose residues in beta-D-galactosides.</text>
        <dbReference type="EC" id="3.2.1.23"/>
    </reaction>
</comment>
<evidence type="ECO:0000256" key="3">
    <source>
        <dbReference type="ARBA" id="ARBA00009865"/>
    </source>
</evidence>
<evidence type="ECO:0000256" key="7">
    <source>
        <dbReference type="ARBA" id="ARBA00023180"/>
    </source>
</evidence>
<dbReference type="SUPFAM" id="SSF51445">
    <property type="entry name" value="(Trans)glycosidases"/>
    <property type="match status" value="1"/>
</dbReference>
<comment type="similarity">
    <text evidence="3">Belongs to the glycosyl hydrolase 43 family.</text>
</comment>
<evidence type="ECO:0000256" key="4">
    <source>
        <dbReference type="ARBA" id="ARBA00012756"/>
    </source>
</evidence>
<gene>
    <name evidence="12" type="ORF">H8L32_07025</name>
</gene>
<comment type="caution">
    <text evidence="12">The sequence shown here is derived from an EMBL/GenBank/DDBJ whole genome shotgun (WGS) entry which is preliminary data.</text>
</comment>
<evidence type="ECO:0000259" key="11">
    <source>
        <dbReference type="SMART" id="SM01029"/>
    </source>
</evidence>